<dbReference type="SUPFAM" id="SSF52540">
    <property type="entry name" value="P-loop containing nucleoside triphosphate hydrolases"/>
    <property type="match status" value="1"/>
</dbReference>
<organism evidence="7 8">
    <name type="scientific">Symbiodinium necroappetens</name>
    <dbReference type="NCBI Taxonomy" id="1628268"/>
    <lineage>
        <taxon>Eukaryota</taxon>
        <taxon>Sar</taxon>
        <taxon>Alveolata</taxon>
        <taxon>Dinophyceae</taxon>
        <taxon>Suessiales</taxon>
        <taxon>Symbiodiniaceae</taxon>
        <taxon>Symbiodinium</taxon>
    </lineage>
</organism>
<dbReference type="EMBL" id="CAJNJA010011119">
    <property type="protein sequence ID" value="CAE7266714.1"/>
    <property type="molecule type" value="Genomic_DNA"/>
</dbReference>
<dbReference type="PIRSF" id="PIRSF002849">
    <property type="entry name" value="AAA_ATPase_chaperone_MoxR_prd"/>
    <property type="match status" value="1"/>
</dbReference>
<reference evidence="7" key="1">
    <citation type="submission" date="2021-02" db="EMBL/GenBank/DDBJ databases">
        <authorList>
            <person name="Dougan E. K."/>
            <person name="Rhodes N."/>
            <person name="Thang M."/>
            <person name="Chan C."/>
        </authorList>
    </citation>
    <scope>NUCLEOTIDE SEQUENCE</scope>
</reference>
<dbReference type="FunFam" id="3.40.50.300:FF:000640">
    <property type="entry name" value="MoxR family ATPase"/>
    <property type="match status" value="1"/>
</dbReference>
<gene>
    <name evidence="7" type="primary">yeaC</name>
    <name evidence="7" type="ORF">SNEC2469_LOCUS6292</name>
</gene>
<dbReference type="OrthoDB" id="448551at2759"/>
<dbReference type="GO" id="GO:0016887">
    <property type="term" value="F:ATP hydrolysis activity"/>
    <property type="evidence" value="ECO:0007669"/>
    <property type="project" value="InterPro"/>
</dbReference>
<proteinExistence type="predicted"/>
<evidence type="ECO:0000259" key="6">
    <source>
        <dbReference type="Pfam" id="PF17863"/>
    </source>
</evidence>
<dbReference type="InterPro" id="IPR041628">
    <property type="entry name" value="ChlI/MoxR_AAA_lid"/>
</dbReference>
<evidence type="ECO:0000256" key="3">
    <source>
        <dbReference type="ARBA" id="ARBA00022840"/>
    </source>
</evidence>
<evidence type="ECO:0000256" key="2">
    <source>
        <dbReference type="ARBA" id="ARBA00022741"/>
    </source>
</evidence>
<protein>
    <recommendedName>
        <fullName evidence="1">magnesium chelatase</fullName>
        <ecNumber evidence="1">6.6.1.1</ecNumber>
    </recommendedName>
</protein>
<dbReference type="Gene3D" id="3.40.50.300">
    <property type="entry name" value="P-loop containing nucleotide triphosphate hydrolases"/>
    <property type="match status" value="1"/>
</dbReference>
<keyword evidence="3" id="KW-0067">ATP-binding</keyword>
<feature type="domain" description="ChlI/MoxR AAA lid" evidence="6">
    <location>
        <begin position="228"/>
        <end position="292"/>
    </location>
</feature>
<dbReference type="PANTHER" id="PTHR42759">
    <property type="entry name" value="MOXR FAMILY PROTEIN"/>
    <property type="match status" value="1"/>
</dbReference>
<evidence type="ECO:0000256" key="4">
    <source>
        <dbReference type="ARBA" id="ARBA00023444"/>
    </source>
</evidence>
<dbReference type="Pfam" id="PF07726">
    <property type="entry name" value="AAA_3"/>
    <property type="match status" value="1"/>
</dbReference>
<dbReference type="InterPro" id="IPR050764">
    <property type="entry name" value="CbbQ/NirQ/NorQ/GpvN"/>
</dbReference>
<dbReference type="GO" id="GO:0016851">
    <property type="term" value="F:magnesium chelatase activity"/>
    <property type="evidence" value="ECO:0007669"/>
    <property type="project" value="UniProtKB-EC"/>
</dbReference>
<dbReference type="InterPro" id="IPR027417">
    <property type="entry name" value="P-loop_NTPase"/>
</dbReference>
<feature type="domain" description="ATPase AAA-3" evidence="5">
    <location>
        <begin position="36"/>
        <end position="166"/>
    </location>
</feature>
<keyword evidence="2" id="KW-0547">Nucleotide-binding</keyword>
<dbReference type="Pfam" id="PF17863">
    <property type="entry name" value="AAA_lid_2"/>
    <property type="match status" value="1"/>
</dbReference>
<comment type="caution">
    <text evidence="7">The sequence shown here is derived from an EMBL/GenBank/DDBJ whole genome shotgun (WGS) entry which is preliminary data.</text>
</comment>
<evidence type="ECO:0000313" key="7">
    <source>
        <dbReference type="EMBL" id="CAE7266714.1"/>
    </source>
</evidence>
<accession>A0A812MLW5</accession>
<dbReference type="PANTHER" id="PTHR42759:SF5">
    <property type="entry name" value="METHANOL DEHYDROGENASE REGULATOR"/>
    <property type="match status" value="1"/>
</dbReference>
<evidence type="ECO:0000313" key="8">
    <source>
        <dbReference type="Proteomes" id="UP000601435"/>
    </source>
</evidence>
<dbReference type="Proteomes" id="UP000601435">
    <property type="component" value="Unassembled WGS sequence"/>
</dbReference>
<keyword evidence="8" id="KW-1185">Reference proteome</keyword>
<sequence length="310" mass="33609">MTDTQLHRLRDNIASVFLGNDDAIDQLLICLLARGHALIEDVPGVGKTVLATALARSVDARFSRVTFTPDMLPADVLGVSILSTESDEFRFKHGPIFANVVLADEINRAAPRTQSALLEAMNEATVSVDGVTHTLPSPFMVIATQNPHEFHGTYPLPENQLDRFLMLIELGYPSAETESRVLATRPASNALADLDAVIHGDDVLELQNRTDRVSIAEPITDYIVALARATREHPDIRLGLSPRGSLALAAAARASAVLENRDFCTPEDVIGHIQSVVAHRVVMRHSTESHTDAALKAILDELTRSVPSPA</sequence>
<dbReference type="Gene3D" id="1.10.8.80">
    <property type="entry name" value="Magnesium chelatase subunit I, C-Terminal domain"/>
    <property type="match status" value="1"/>
</dbReference>
<name>A0A812MLW5_9DINO</name>
<evidence type="ECO:0000259" key="5">
    <source>
        <dbReference type="Pfam" id="PF07726"/>
    </source>
</evidence>
<dbReference type="CDD" id="cd00009">
    <property type="entry name" value="AAA"/>
    <property type="match status" value="1"/>
</dbReference>
<dbReference type="AlphaFoldDB" id="A0A812MLW5"/>
<comment type="pathway">
    <text evidence="4">Porphyrin-containing compound metabolism.</text>
</comment>
<evidence type="ECO:0000256" key="1">
    <source>
        <dbReference type="ARBA" id="ARBA00012825"/>
    </source>
</evidence>
<dbReference type="EC" id="6.6.1.1" evidence="1"/>
<dbReference type="InterPro" id="IPR011703">
    <property type="entry name" value="ATPase_AAA-3"/>
</dbReference>
<dbReference type="GO" id="GO:0005524">
    <property type="term" value="F:ATP binding"/>
    <property type="evidence" value="ECO:0007669"/>
    <property type="project" value="UniProtKB-KW"/>
</dbReference>